<dbReference type="AlphaFoldDB" id="A0A1R2AXD2"/>
<dbReference type="EMBL" id="MPUH01001229">
    <property type="protein sequence ID" value="OMJ69191.1"/>
    <property type="molecule type" value="Genomic_DNA"/>
</dbReference>
<comment type="caution">
    <text evidence="2">The sequence shown here is derived from an EMBL/GenBank/DDBJ whole genome shotgun (WGS) entry which is preliminary data.</text>
</comment>
<dbReference type="GO" id="GO:0071021">
    <property type="term" value="C:U2-type post-spliceosomal complex"/>
    <property type="evidence" value="ECO:0007669"/>
    <property type="project" value="TreeGrafter"/>
</dbReference>
<evidence type="ECO:0000313" key="3">
    <source>
        <dbReference type="Proteomes" id="UP000187209"/>
    </source>
</evidence>
<dbReference type="SMART" id="SM00500">
    <property type="entry name" value="SFM"/>
    <property type="match status" value="1"/>
</dbReference>
<evidence type="ECO:0000313" key="2">
    <source>
        <dbReference type="EMBL" id="OMJ69191.1"/>
    </source>
</evidence>
<organism evidence="2 3">
    <name type="scientific">Stentor coeruleus</name>
    <dbReference type="NCBI Taxonomy" id="5963"/>
    <lineage>
        <taxon>Eukaryota</taxon>
        <taxon>Sar</taxon>
        <taxon>Alveolata</taxon>
        <taxon>Ciliophora</taxon>
        <taxon>Postciliodesmatophora</taxon>
        <taxon>Heterotrichea</taxon>
        <taxon>Heterotrichida</taxon>
        <taxon>Stentoridae</taxon>
        <taxon>Stentor</taxon>
    </lineage>
</organism>
<dbReference type="Gene3D" id="4.10.280.110">
    <property type="entry name" value="Pre-mRNA processing factor 4 domain"/>
    <property type="match status" value="1"/>
</dbReference>
<dbReference type="GO" id="GO:0005682">
    <property type="term" value="C:U5 snRNP"/>
    <property type="evidence" value="ECO:0007669"/>
    <property type="project" value="TreeGrafter"/>
</dbReference>
<dbReference type="PANTHER" id="PTHR13007:SF19">
    <property type="entry name" value="PRE-MRNA-SPLICING FACTOR 18"/>
    <property type="match status" value="1"/>
</dbReference>
<proteinExistence type="predicted"/>
<protein>
    <recommendedName>
        <fullName evidence="1">Pre-mRNA processing factor 4 (PRP4)-like domain-containing protein</fullName>
    </recommendedName>
</protein>
<dbReference type="Gene3D" id="1.20.940.10">
    <property type="entry name" value="Functional domain of the splicing factor Prp18"/>
    <property type="match status" value="1"/>
</dbReference>
<name>A0A1R2AXD2_9CILI</name>
<dbReference type="InterPro" id="IPR039979">
    <property type="entry name" value="PRPF18"/>
</dbReference>
<dbReference type="GO" id="GO:0046540">
    <property type="term" value="C:U4/U6 x U5 tri-snRNP complex"/>
    <property type="evidence" value="ECO:0007669"/>
    <property type="project" value="TreeGrafter"/>
</dbReference>
<dbReference type="PANTHER" id="PTHR13007">
    <property type="entry name" value="PRE-MRNA SPLICING FACTOR-RELATED"/>
    <property type="match status" value="1"/>
</dbReference>
<dbReference type="SUPFAM" id="SSF158230">
    <property type="entry name" value="PRP4-like"/>
    <property type="match status" value="1"/>
</dbReference>
<dbReference type="Proteomes" id="UP000187209">
    <property type="component" value="Unassembled WGS sequence"/>
</dbReference>
<keyword evidence="3" id="KW-1185">Reference proteome</keyword>
<accession>A0A1R2AXD2</accession>
<sequence>MDILKKVIEAKKLQREMKTQSFVQEEHKGEKKKEREITEDIAKNVQKVEVVPLTREEVIFRLRKLKQPAILFGERLEEMYARLTSCEESVIENGGLNIDHELDWDTLETTLGGDPSIYWESEYLVQGKECQVCEDNGKVWKKEKWQHPFIIEASLLPYNHKSLIVAMWWKEILKLWQEKLAQNEKKLYAQTFHHFKKLVLTLKEQIIHEEILNLYFATVRFCQIKAYTRAHDTYLKISASNNFFLNDPKKSSKRYSDQTFRKYTQTFKRLLTFCQRLFPNDPSKSVYM</sequence>
<evidence type="ECO:0000259" key="1">
    <source>
        <dbReference type="SMART" id="SM00500"/>
    </source>
</evidence>
<feature type="domain" description="Pre-mRNA processing factor 4 (PRP4)-like" evidence="1">
    <location>
        <begin position="53"/>
        <end position="103"/>
    </location>
</feature>
<dbReference type="OrthoDB" id="10261918at2759"/>
<dbReference type="SUPFAM" id="SSF47938">
    <property type="entry name" value="Functional domain of the splicing factor Prp18"/>
    <property type="match status" value="1"/>
</dbReference>
<dbReference type="GO" id="GO:0000350">
    <property type="term" value="P:generation of catalytic spliceosome for second transesterification step"/>
    <property type="evidence" value="ECO:0007669"/>
    <property type="project" value="TreeGrafter"/>
</dbReference>
<gene>
    <name evidence="2" type="ORF">SteCoe_33148</name>
</gene>
<dbReference type="Pfam" id="PF08799">
    <property type="entry name" value="PRP4"/>
    <property type="match status" value="1"/>
</dbReference>
<reference evidence="2 3" key="1">
    <citation type="submission" date="2016-11" db="EMBL/GenBank/DDBJ databases">
        <title>The macronuclear genome of Stentor coeruleus: a giant cell with tiny introns.</title>
        <authorList>
            <person name="Slabodnick M."/>
            <person name="Ruby J.G."/>
            <person name="Reiff S.B."/>
            <person name="Swart E.C."/>
            <person name="Gosai S."/>
            <person name="Prabakaran S."/>
            <person name="Witkowska E."/>
            <person name="Larue G.E."/>
            <person name="Fisher S."/>
            <person name="Freeman R.M."/>
            <person name="Gunawardena J."/>
            <person name="Chu W."/>
            <person name="Stover N.A."/>
            <person name="Gregory B.D."/>
            <person name="Nowacki M."/>
            <person name="Derisi J."/>
            <person name="Roy S.W."/>
            <person name="Marshall W.F."/>
            <person name="Sood P."/>
        </authorList>
    </citation>
    <scope>NUCLEOTIDE SEQUENCE [LARGE SCALE GENOMIC DNA]</scope>
    <source>
        <strain evidence="2">WM001</strain>
    </source>
</reference>
<dbReference type="InterPro" id="IPR036285">
    <property type="entry name" value="PRP4-like_sf"/>
</dbReference>
<dbReference type="InterPro" id="IPR014906">
    <property type="entry name" value="PRP4-like"/>
</dbReference>